<name>A0A1Y1XWX2_9FUNG</name>
<dbReference type="Proteomes" id="UP000193498">
    <property type="component" value="Unassembled WGS sequence"/>
</dbReference>
<organism evidence="2 3">
    <name type="scientific">Basidiobolus meristosporus CBS 931.73</name>
    <dbReference type="NCBI Taxonomy" id="1314790"/>
    <lineage>
        <taxon>Eukaryota</taxon>
        <taxon>Fungi</taxon>
        <taxon>Fungi incertae sedis</taxon>
        <taxon>Zoopagomycota</taxon>
        <taxon>Entomophthoromycotina</taxon>
        <taxon>Basidiobolomycetes</taxon>
        <taxon>Basidiobolales</taxon>
        <taxon>Basidiobolaceae</taxon>
        <taxon>Basidiobolus</taxon>
    </lineage>
</organism>
<dbReference type="EMBL" id="MCFE01000390">
    <property type="protein sequence ID" value="ORX90228.1"/>
    <property type="molecule type" value="Genomic_DNA"/>
</dbReference>
<dbReference type="InterPro" id="IPR052718">
    <property type="entry name" value="NmrA-type_oxidoreductase"/>
</dbReference>
<sequence>VLRHLLCQVTPSEIIVSVYNVEGHQDLHGQGIEARSGDFETPRSLISAFNGGDELLLVSLLIMDDEYRSVVQIGAIDAAKQAGKKHIYHTSLAYGDASEANVMKAHFATERYLRVSGLSYTVILECCYTDSDPVYLGFFEPSSNEVAVPRDVPVSYADREELGGTTAKTIAGGKYKNQIVTLTGSKAYTLQETTDLVSSCLKKPIAFRKVNDSEWVQRHADKAYAEWRLSSFRSMEGGDCTQVHPDLEELLGRPRQIDVLQGILF</sequence>
<dbReference type="PANTHER" id="PTHR47129">
    <property type="entry name" value="QUINONE OXIDOREDUCTASE 2"/>
    <property type="match status" value="1"/>
</dbReference>
<dbReference type="Pfam" id="PF05368">
    <property type="entry name" value="NmrA"/>
    <property type="match status" value="1"/>
</dbReference>
<comment type="caution">
    <text evidence="2">The sequence shown here is derived from an EMBL/GenBank/DDBJ whole genome shotgun (WGS) entry which is preliminary data.</text>
</comment>
<dbReference type="SUPFAM" id="SSF51735">
    <property type="entry name" value="NAD(P)-binding Rossmann-fold domains"/>
    <property type="match status" value="1"/>
</dbReference>
<evidence type="ECO:0000313" key="2">
    <source>
        <dbReference type="EMBL" id="ORX90228.1"/>
    </source>
</evidence>
<dbReference type="OrthoDB" id="419598at2759"/>
<evidence type="ECO:0000259" key="1">
    <source>
        <dbReference type="Pfam" id="PF05368"/>
    </source>
</evidence>
<dbReference type="PANTHER" id="PTHR47129:SF1">
    <property type="entry name" value="NMRA-LIKE DOMAIN-CONTAINING PROTEIN"/>
    <property type="match status" value="1"/>
</dbReference>
<protein>
    <submittedName>
        <fullName evidence="2">NAD(P)-binding protein</fullName>
    </submittedName>
</protein>
<proteinExistence type="predicted"/>
<dbReference type="STRING" id="1314790.A0A1Y1XWX2"/>
<dbReference type="InterPro" id="IPR008030">
    <property type="entry name" value="NmrA-like"/>
</dbReference>
<dbReference type="InterPro" id="IPR036291">
    <property type="entry name" value="NAD(P)-bd_dom_sf"/>
</dbReference>
<dbReference type="InParanoid" id="A0A1Y1XWX2"/>
<reference evidence="2 3" key="1">
    <citation type="submission" date="2016-07" db="EMBL/GenBank/DDBJ databases">
        <title>Pervasive Adenine N6-methylation of Active Genes in Fungi.</title>
        <authorList>
            <consortium name="DOE Joint Genome Institute"/>
            <person name="Mondo S.J."/>
            <person name="Dannebaum R.O."/>
            <person name="Kuo R.C."/>
            <person name="Labutti K."/>
            <person name="Haridas S."/>
            <person name="Kuo A."/>
            <person name="Salamov A."/>
            <person name="Ahrendt S.R."/>
            <person name="Lipzen A."/>
            <person name="Sullivan W."/>
            <person name="Andreopoulos W.B."/>
            <person name="Clum A."/>
            <person name="Lindquist E."/>
            <person name="Daum C."/>
            <person name="Ramamoorthy G.K."/>
            <person name="Gryganskyi A."/>
            <person name="Culley D."/>
            <person name="Magnuson J.K."/>
            <person name="James T.Y."/>
            <person name="O'Malley M.A."/>
            <person name="Stajich J.E."/>
            <person name="Spatafora J.W."/>
            <person name="Visel A."/>
            <person name="Grigoriev I.V."/>
        </authorList>
    </citation>
    <scope>NUCLEOTIDE SEQUENCE [LARGE SCALE GENOMIC DNA]</scope>
    <source>
        <strain evidence="2 3">CBS 931.73</strain>
    </source>
</reference>
<accession>A0A1Y1XWX2</accession>
<keyword evidence="3" id="KW-1185">Reference proteome</keyword>
<dbReference type="Gene3D" id="3.40.50.720">
    <property type="entry name" value="NAD(P)-binding Rossmann-like Domain"/>
    <property type="match status" value="1"/>
</dbReference>
<feature type="non-terminal residue" evidence="2">
    <location>
        <position position="1"/>
    </location>
</feature>
<gene>
    <name evidence="2" type="ORF">K493DRAFT_231156</name>
</gene>
<dbReference type="AlphaFoldDB" id="A0A1Y1XWX2"/>
<feature type="domain" description="NmrA-like" evidence="1">
    <location>
        <begin position="21"/>
        <end position="213"/>
    </location>
</feature>
<dbReference type="Gene3D" id="3.90.25.10">
    <property type="entry name" value="UDP-galactose 4-epimerase, domain 1"/>
    <property type="match status" value="1"/>
</dbReference>
<evidence type="ECO:0000313" key="3">
    <source>
        <dbReference type="Proteomes" id="UP000193498"/>
    </source>
</evidence>